<name>A0ABW2U407_9BACT</name>
<dbReference type="Pfam" id="PF07715">
    <property type="entry name" value="Plug"/>
    <property type="match status" value="1"/>
</dbReference>
<feature type="domain" description="TonB-dependent receptor plug" evidence="4">
    <location>
        <begin position="59"/>
        <end position="170"/>
    </location>
</feature>
<evidence type="ECO:0000313" key="6">
    <source>
        <dbReference type="Proteomes" id="UP001596513"/>
    </source>
</evidence>
<evidence type="ECO:0000256" key="3">
    <source>
        <dbReference type="SAM" id="SignalP"/>
    </source>
</evidence>
<feature type="region of interest" description="Disordered" evidence="2">
    <location>
        <begin position="205"/>
        <end position="230"/>
    </location>
</feature>
<gene>
    <name evidence="5" type="ORF">ACFQT0_06275</name>
</gene>
<dbReference type="InterPro" id="IPR039426">
    <property type="entry name" value="TonB-dep_rcpt-like"/>
</dbReference>
<protein>
    <submittedName>
        <fullName evidence="5">TonB-dependent receptor plug domain-containing protein</fullName>
    </submittedName>
</protein>
<dbReference type="SUPFAM" id="SSF56935">
    <property type="entry name" value="Porins"/>
    <property type="match status" value="1"/>
</dbReference>
<dbReference type="InterPro" id="IPR012910">
    <property type="entry name" value="Plug_dom"/>
</dbReference>
<evidence type="ECO:0000256" key="1">
    <source>
        <dbReference type="PROSITE-ProRule" id="PRU01360"/>
    </source>
</evidence>
<evidence type="ECO:0000313" key="5">
    <source>
        <dbReference type="EMBL" id="MFC7667068.1"/>
    </source>
</evidence>
<keyword evidence="3" id="KW-0732">Signal</keyword>
<comment type="caution">
    <text evidence="5">The sequence shown here is derived from an EMBL/GenBank/DDBJ whole genome shotgun (WGS) entry which is preliminary data.</text>
</comment>
<accession>A0ABW2U407</accession>
<dbReference type="RefSeq" id="WP_380201298.1">
    <property type="nucleotide sequence ID" value="NZ_JBHTEK010000001.1"/>
</dbReference>
<proteinExistence type="inferred from homology"/>
<dbReference type="Gene3D" id="2.170.130.10">
    <property type="entry name" value="TonB-dependent receptor, plug domain"/>
    <property type="match status" value="1"/>
</dbReference>
<evidence type="ECO:0000259" key="4">
    <source>
        <dbReference type="Pfam" id="PF07715"/>
    </source>
</evidence>
<dbReference type="EMBL" id="JBHTEK010000001">
    <property type="protein sequence ID" value="MFC7667068.1"/>
    <property type="molecule type" value="Genomic_DNA"/>
</dbReference>
<keyword evidence="1" id="KW-0472">Membrane</keyword>
<evidence type="ECO:0000256" key="2">
    <source>
        <dbReference type="SAM" id="MobiDB-lite"/>
    </source>
</evidence>
<keyword evidence="1" id="KW-1134">Transmembrane beta strand</keyword>
<keyword evidence="1" id="KW-0813">Transport</keyword>
<sequence>MPKFLPTGFLLFGAFIARAQQVDTLASAPLDTLASRLSGRSISFSATASTATAPLPYYTTFQPMLSRVAGVQVTPYSGAPGAGAVVRLRGAASLDSNVQPLYVVDGVPVFQYRFDSQDPYRSAPYQSAFANPDASTNPLLSIAPEDIEQVEVLKGAFETAQYGFLGQNGVIRISTRRGRPGSRCGCSTPAWAAYRWPTGATTCSALAKPRNWPTKPPATTATRPSTPPTS</sequence>
<dbReference type="Proteomes" id="UP001596513">
    <property type="component" value="Unassembled WGS sequence"/>
</dbReference>
<keyword evidence="1" id="KW-0998">Cell outer membrane</keyword>
<feature type="signal peptide" evidence="3">
    <location>
        <begin position="1"/>
        <end position="19"/>
    </location>
</feature>
<dbReference type="PROSITE" id="PS52016">
    <property type="entry name" value="TONB_DEPENDENT_REC_3"/>
    <property type="match status" value="1"/>
</dbReference>
<comment type="subcellular location">
    <subcellularLocation>
        <location evidence="1">Cell outer membrane</location>
        <topology evidence="1">Multi-pass membrane protein</topology>
    </subcellularLocation>
</comment>
<feature type="chain" id="PRO_5045929006" evidence="3">
    <location>
        <begin position="20"/>
        <end position="230"/>
    </location>
</feature>
<keyword evidence="6" id="KW-1185">Reference proteome</keyword>
<keyword evidence="1" id="KW-0812">Transmembrane</keyword>
<dbReference type="InterPro" id="IPR037066">
    <property type="entry name" value="Plug_dom_sf"/>
</dbReference>
<reference evidence="6" key="1">
    <citation type="journal article" date="2019" name="Int. J. Syst. Evol. Microbiol.">
        <title>The Global Catalogue of Microorganisms (GCM) 10K type strain sequencing project: providing services to taxonomists for standard genome sequencing and annotation.</title>
        <authorList>
            <consortium name="The Broad Institute Genomics Platform"/>
            <consortium name="The Broad Institute Genome Sequencing Center for Infectious Disease"/>
            <person name="Wu L."/>
            <person name="Ma J."/>
        </authorList>
    </citation>
    <scope>NUCLEOTIDE SEQUENCE [LARGE SCALE GENOMIC DNA]</scope>
    <source>
        <strain evidence="6">JCM 19635</strain>
    </source>
</reference>
<organism evidence="5 6">
    <name type="scientific">Hymenobacter humi</name>
    <dbReference type="NCBI Taxonomy" id="1411620"/>
    <lineage>
        <taxon>Bacteria</taxon>
        <taxon>Pseudomonadati</taxon>
        <taxon>Bacteroidota</taxon>
        <taxon>Cytophagia</taxon>
        <taxon>Cytophagales</taxon>
        <taxon>Hymenobacteraceae</taxon>
        <taxon>Hymenobacter</taxon>
    </lineage>
</organism>
<keyword evidence="5" id="KW-0675">Receptor</keyword>
<comment type="similarity">
    <text evidence="1">Belongs to the TonB-dependent receptor family.</text>
</comment>